<dbReference type="Gene3D" id="3.90.10.10">
    <property type="entry name" value="Cytochrome C3"/>
    <property type="match status" value="2"/>
</dbReference>
<dbReference type="EMBL" id="AONC01000025">
    <property type="protein sequence ID" value="EXJ15596.1"/>
    <property type="molecule type" value="Genomic_DNA"/>
</dbReference>
<evidence type="ECO:0000256" key="6">
    <source>
        <dbReference type="ARBA" id="ARBA00023004"/>
    </source>
</evidence>
<keyword evidence="5" id="KW-0249">Electron transport</keyword>
<dbReference type="GO" id="GO:0046872">
    <property type="term" value="F:metal ion binding"/>
    <property type="evidence" value="ECO:0007669"/>
    <property type="project" value="UniProtKB-KW"/>
</dbReference>
<evidence type="ECO:0000256" key="4">
    <source>
        <dbReference type="ARBA" id="ARBA00022729"/>
    </source>
</evidence>
<dbReference type="OrthoDB" id="9814800at2"/>
<comment type="caution">
    <text evidence="9">The sequence shown here is derived from an EMBL/GenBank/DDBJ whole genome shotgun (WGS) entry which is preliminary data.</text>
</comment>
<dbReference type="PANTHER" id="PTHR35038:SF6">
    <property type="entry name" value="SURFACE LOCALIZED DECAHEME CYTOCHROME C LIPOPROTEIN"/>
    <property type="match status" value="1"/>
</dbReference>
<dbReference type="InterPro" id="IPR020942">
    <property type="entry name" value="Cyt_c_III_dom"/>
</dbReference>
<accession>W9VF27</accession>
<dbReference type="InterPro" id="IPR051829">
    <property type="entry name" value="Multiheme_Cytochr_ET"/>
</dbReference>
<gene>
    <name evidence="9" type="ORF">D779_1338</name>
</gene>
<dbReference type="Pfam" id="PF02085">
    <property type="entry name" value="Cytochrom_CIII"/>
    <property type="match status" value="1"/>
</dbReference>
<dbReference type="SUPFAM" id="SSF48695">
    <property type="entry name" value="Multiheme cytochromes"/>
    <property type="match status" value="1"/>
</dbReference>
<proteinExistence type="predicted"/>
<dbReference type="Proteomes" id="UP000019460">
    <property type="component" value="Unassembled WGS sequence"/>
</dbReference>
<evidence type="ECO:0000256" key="3">
    <source>
        <dbReference type="ARBA" id="ARBA00022723"/>
    </source>
</evidence>
<evidence type="ECO:0000256" key="2">
    <source>
        <dbReference type="ARBA" id="ARBA00022617"/>
    </source>
</evidence>
<evidence type="ECO:0000259" key="8">
    <source>
        <dbReference type="Pfam" id="PF02085"/>
    </source>
</evidence>
<keyword evidence="10" id="KW-1185">Reference proteome</keyword>
<dbReference type="STRING" id="1249627.D779_1338"/>
<dbReference type="GO" id="GO:0016491">
    <property type="term" value="F:oxidoreductase activity"/>
    <property type="evidence" value="ECO:0007669"/>
    <property type="project" value="TreeGrafter"/>
</dbReference>
<dbReference type="eggNOG" id="COG3005">
    <property type="taxonomic scope" value="Bacteria"/>
</dbReference>
<dbReference type="GO" id="GO:0009055">
    <property type="term" value="F:electron transfer activity"/>
    <property type="evidence" value="ECO:0007669"/>
    <property type="project" value="InterPro"/>
</dbReference>
<keyword evidence="6" id="KW-0408">Iron</keyword>
<evidence type="ECO:0000256" key="1">
    <source>
        <dbReference type="ARBA" id="ARBA00022448"/>
    </source>
</evidence>
<name>W9VF27_9GAMM</name>
<keyword evidence="4" id="KW-0732">Signal</keyword>
<organism evidence="9 10">
    <name type="scientific">Imhoffiella purpurea</name>
    <dbReference type="NCBI Taxonomy" id="1249627"/>
    <lineage>
        <taxon>Bacteria</taxon>
        <taxon>Pseudomonadati</taxon>
        <taxon>Pseudomonadota</taxon>
        <taxon>Gammaproteobacteria</taxon>
        <taxon>Chromatiales</taxon>
        <taxon>Chromatiaceae</taxon>
        <taxon>Imhoffiella</taxon>
    </lineage>
</organism>
<keyword evidence="1" id="KW-0813">Transport</keyword>
<evidence type="ECO:0000313" key="10">
    <source>
        <dbReference type="Proteomes" id="UP000019460"/>
    </source>
</evidence>
<sequence length="319" mass="35644">MSDRDSESRLTGPAPALAAGWLLILSGLAPNLACAESETVDNQGCLRCHQMATLAYRDPGTGEIVDLSIAPMALSHSAHGKLACSDCHSADFDRYPHPKRLKEETLSCVGCHEDQDDADQRLYRFETIDEEFERSVHATSDHPKAAGFSCHSCHDPHAFRNSRVGEEIRQIVHDDNAICLSCHKKVQDPLRDPHAWLPKREKHRESVRCLDCHTPLTEAGQPVSHRILAAEDSNRDCVNCHSKEPQLLNRLYQYRSEEDLASKGWVSKAVFNEAYVVGMSRSPLIDRLALAVIGITVLVLGAHGYGRYRAYRREQEDQA</sequence>
<feature type="domain" description="Class III cytochrome C" evidence="8">
    <location>
        <begin position="68"/>
        <end position="158"/>
    </location>
</feature>
<keyword evidence="2" id="KW-0349">Heme</keyword>
<keyword evidence="7" id="KW-0472">Membrane</keyword>
<protein>
    <recommendedName>
        <fullName evidence="8">Class III cytochrome C domain-containing protein</fullName>
    </recommendedName>
</protein>
<dbReference type="RefSeq" id="WP_043752566.1">
    <property type="nucleotide sequence ID" value="NZ_AONC01000025.1"/>
</dbReference>
<evidence type="ECO:0000313" key="9">
    <source>
        <dbReference type="EMBL" id="EXJ15596.1"/>
    </source>
</evidence>
<evidence type="ECO:0000256" key="5">
    <source>
        <dbReference type="ARBA" id="ARBA00022982"/>
    </source>
</evidence>
<dbReference type="GO" id="GO:0020037">
    <property type="term" value="F:heme binding"/>
    <property type="evidence" value="ECO:0007669"/>
    <property type="project" value="InterPro"/>
</dbReference>
<dbReference type="PANTHER" id="PTHR35038">
    <property type="entry name" value="DISSIMILATORY SULFITE REDUCTASE SIRA"/>
    <property type="match status" value="1"/>
</dbReference>
<keyword evidence="3" id="KW-0479">Metal-binding</keyword>
<dbReference type="AlphaFoldDB" id="W9VF27"/>
<dbReference type="InterPro" id="IPR036280">
    <property type="entry name" value="Multihaem_cyt_sf"/>
</dbReference>
<keyword evidence="7" id="KW-1133">Transmembrane helix</keyword>
<keyword evidence="7" id="KW-0812">Transmembrane</keyword>
<evidence type="ECO:0000256" key="7">
    <source>
        <dbReference type="SAM" id="Phobius"/>
    </source>
</evidence>
<feature type="transmembrane region" description="Helical" evidence="7">
    <location>
        <begin position="288"/>
        <end position="306"/>
    </location>
</feature>
<reference evidence="9 10" key="1">
    <citation type="submission" date="2012-11" db="EMBL/GenBank/DDBJ databases">
        <title>Genome assembly of Thiorhodococcus sp. AK35.</title>
        <authorList>
            <person name="Nupur N."/>
            <person name="Khatri I."/>
            <person name="Subramanian S."/>
            <person name="Pinnaka A."/>
        </authorList>
    </citation>
    <scope>NUCLEOTIDE SEQUENCE [LARGE SCALE GENOMIC DNA]</scope>
    <source>
        <strain evidence="9 10">AK35</strain>
    </source>
</reference>